<dbReference type="Pfam" id="PF01965">
    <property type="entry name" value="DJ-1_PfpI"/>
    <property type="match status" value="1"/>
</dbReference>
<name>A0A438G333_VITVI</name>
<dbReference type="InterPro" id="IPR029062">
    <property type="entry name" value="Class_I_gatase-like"/>
</dbReference>
<gene>
    <name evidence="3" type="primary">DJ1D_6</name>
    <name evidence="3" type="ORF">CK203_066013</name>
</gene>
<dbReference type="SUPFAM" id="SSF52317">
    <property type="entry name" value="Class I glutamine amidotransferase-like"/>
    <property type="match status" value="2"/>
</dbReference>
<evidence type="ECO:0000313" key="4">
    <source>
        <dbReference type="Proteomes" id="UP000288805"/>
    </source>
</evidence>
<feature type="domain" description="DJ-1/PfpI" evidence="2">
    <location>
        <begin position="194"/>
        <end position="237"/>
    </location>
</feature>
<dbReference type="PANTHER" id="PTHR42733">
    <property type="entry name" value="DJ-1 PROTEIN"/>
    <property type="match status" value="1"/>
</dbReference>
<reference evidence="3 4" key="1">
    <citation type="journal article" date="2018" name="PLoS Genet.">
        <title>Population sequencing reveals clonal diversity and ancestral inbreeding in the grapevine cultivar Chardonnay.</title>
        <authorList>
            <person name="Roach M.J."/>
            <person name="Johnson D.L."/>
            <person name="Bohlmann J."/>
            <person name="van Vuuren H.J."/>
            <person name="Jones S.J."/>
            <person name="Pretorius I.S."/>
            <person name="Schmidt S.A."/>
            <person name="Borneman A.R."/>
        </authorList>
    </citation>
    <scope>NUCLEOTIDE SEQUENCE [LARGE SCALE GENOMIC DNA]</scope>
    <source>
        <strain evidence="4">cv. Chardonnay</strain>
        <tissue evidence="3">Leaf</tissue>
    </source>
</reference>
<dbReference type="Gene3D" id="3.40.50.880">
    <property type="match status" value="1"/>
</dbReference>
<evidence type="ECO:0000256" key="1">
    <source>
        <dbReference type="ARBA" id="ARBA00008542"/>
    </source>
</evidence>
<organism evidence="3 4">
    <name type="scientific">Vitis vinifera</name>
    <name type="common">Grape</name>
    <dbReference type="NCBI Taxonomy" id="29760"/>
    <lineage>
        <taxon>Eukaryota</taxon>
        <taxon>Viridiplantae</taxon>
        <taxon>Streptophyta</taxon>
        <taxon>Embryophyta</taxon>
        <taxon>Tracheophyta</taxon>
        <taxon>Spermatophyta</taxon>
        <taxon>Magnoliopsida</taxon>
        <taxon>eudicotyledons</taxon>
        <taxon>Gunneridae</taxon>
        <taxon>Pentapetalae</taxon>
        <taxon>rosids</taxon>
        <taxon>Vitales</taxon>
        <taxon>Vitaceae</taxon>
        <taxon>Viteae</taxon>
        <taxon>Vitis</taxon>
    </lineage>
</organism>
<comment type="similarity">
    <text evidence="1">Belongs to the peptidase C56 family.</text>
</comment>
<protein>
    <submittedName>
        <fullName evidence="3">Protein DJ-1-like D</fullName>
    </submittedName>
</protein>
<dbReference type="Gene3D" id="1.10.340.30">
    <property type="entry name" value="Hypothetical protein, domain 2"/>
    <property type="match status" value="1"/>
</dbReference>
<dbReference type="InterPro" id="IPR002818">
    <property type="entry name" value="DJ-1/PfpI"/>
</dbReference>
<dbReference type="PANTHER" id="PTHR42733:SF2">
    <property type="entry name" value="DJ-1_THIJ_PFPI FAMILY PROTEIN"/>
    <property type="match status" value="1"/>
</dbReference>
<dbReference type="Proteomes" id="UP000288805">
    <property type="component" value="Unassembled WGS sequence"/>
</dbReference>
<sequence>MVDGSQHSLIFQKINGQSYLFSTLSPNLQSRNTSVHSLSSAYVNGGLQTSLLPANNGNGLTWPLYHPCLPSLLKLLRRKNTSTPREVLGVGNFTVGAIVLIAFKDAVAVVDGNVVRSPTNACPSIFEDSVEATTLKATGKKKESDKYSVLLDVKAWDDETNLKREHPLTRVLKIGLSLKRSLKYTQNKIGDKGTKFCRWRIEAGKPVSSICHGQQILATARVLKGRKCTAYPAVKLNWMLEVYAEDTRRMESLMNVDKGNLEKVSMQCVQGKQDIGWRFGENLVVIILSYGLLFKALKSPGCQQHPTVRSFFLQLLVATFHVTHQ</sequence>
<dbReference type="AlphaFoldDB" id="A0A438G333"/>
<dbReference type="InterPro" id="IPR006286">
    <property type="entry name" value="C56_PfpI-like"/>
</dbReference>
<dbReference type="EMBL" id="QGNW01000641">
    <property type="protein sequence ID" value="RVW66613.1"/>
    <property type="molecule type" value="Genomic_DNA"/>
</dbReference>
<proteinExistence type="inferred from homology"/>
<evidence type="ECO:0000259" key="2">
    <source>
        <dbReference type="Pfam" id="PF01965"/>
    </source>
</evidence>
<comment type="caution">
    <text evidence="3">The sequence shown here is derived from an EMBL/GenBank/DDBJ whole genome shotgun (WGS) entry which is preliminary data.</text>
</comment>
<evidence type="ECO:0000313" key="3">
    <source>
        <dbReference type="EMBL" id="RVW66613.1"/>
    </source>
</evidence>
<accession>A0A438G333</accession>